<proteinExistence type="predicted"/>
<dbReference type="AlphaFoldDB" id="A0A9X7TBL9"/>
<reference evidence="2 3" key="1">
    <citation type="submission" date="2019-06" db="EMBL/GenBank/DDBJ databases">
        <title>Whole genome sequencing of Lactobacillus johnsonii strain G2A.</title>
        <authorList>
            <person name="Conlan S."/>
            <person name="Thomas P.J."/>
            <person name="Mullikin J."/>
            <person name="Singer J."/>
            <person name="Weaver C."/>
            <person name="Segre J.A."/>
        </authorList>
    </citation>
    <scope>NUCLEOTIDE SEQUENCE [LARGE SCALE GENOMIC DNA]</scope>
    <source>
        <strain evidence="2 3">G2A</strain>
        <plasmid evidence="2 3">unnamed2</plasmid>
    </source>
</reference>
<protein>
    <recommendedName>
        <fullName evidence="1">DUF6440 domain-containing protein</fullName>
    </recommendedName>
</protein>
<sequence length="115" mass="13127">MKYLQDLGNFQIAVDKETGVEYLLFITDSGVALTPRLNPTGKIVTNISSSEDLCPFLDLPSDSKDMIEKIMSLDNYLDSNDDKIIYKNHLLSPKDKNNITLLLDSYFINEERHKL</sequence>
<geneLocation type="plasmid" evidence="2 3">
    <name>unnamed2</name>
</geneLocation>
<dbReference type="Proteomes" id="UP000464749">
    <property type="component" value="Plasmid unnamed2"/>
</dbReference>
<gene>
    <name evidence="2" type="ORF">FEE39_10560</name>
</gene>
<dbReference type="RefSeq" id="WP_163588957.1">
    <property type="nucleotide sequence ID" value="NZ_CP040856.1"/>
</dbReference>
<evidence type="ECO:0000259" key="1">
    <source>
        <dbReference type="Pfam" id="PF20037"/>
    </source>
</evidence>
<dbReference type="Pfam" id="PF20037">
    <property type="entry name" value="DUF6440"/>
    <property type="match status" value="1"/>
</dbReference>
<organism evidence="2 3">
    <name type="scientific">Lactobacillus johnsonii</name>
    <dbReference type="NCBI Taxonomy" id="33959"/>
    <lineage>
        <taxon>Bacteria</taxon>
        <taxon>Bacillati</taxon>
        <taxon>Bacillota</taxon>
        <taxon>Bacilli</taxon>
        <taxon>Lactobacillales</taxon>
        <taxon>Lactobacillaceae</taxon>
        <taxon>Lactobacillus</taxon>
    </lineage>
</organism>
<keyword evidence="2" id="KW-0614">Plasmid</keyword>
<dbReference type="InterPro" id="IPR045515">
    <property type="entry name" value="DUF6440"/>
</dbReference>
<name>A0A9X7TBL9_LACJH</name>
<accession>A0A9X7TBL9</accession>
<evidence type="ECO:0000313" key="3">
    <source>
        <dbReference type="Proteomes" id="UP000464749"/>
    </source>
</evidence>
<feature type="domain" description="DUF6440" evidence="1">
    <location>
        <begin position="5"/>
        <end position="44"/>
    </location>
</feature>
<evidence type="ECO:0000313" key="2">
    <source>
        <dbReference type="EMBL" id="QIA88675.1"/>
    </source>
</evidence>
<dbReference type="EMBL" id="CP040856">
    <property type="protein sequence ID" value="QIA88675.1"/>
    <property type="molecule type" value="Genomic_DNA"/>
</dbReference>